<protein>
    <submittedName>
        <fullName evidence="3">Uncharacterized protein</fullName>
    </submittedName>
</protein>
<keyword evidence="1" id="KW-0732">Signal</keyword>
<dbReference type="EMBL" id="FOUP01000003">
    <property type="protein sequence ID" value="SFN23909.1"/>
    <property type="molecule type" value="Genomic_DNA"/>
</dbReference>
<feature type="chain" id="PRO_5011670680" evidence="1">
    <location>
        <begin position="29"/>
        <end position="87"/>
    </location>
</feature>
<name>A0A1I4XF53_9PSEU</name>
<organism evidence="3 4">
    <name type="scientific">Saccharopolyspora antimicrobica</name>
    <dbReference type="NCBI Taxonomy" id="455193"/>
    <lineage>
        <taxon>Bacteria</taxon>
        <taxon>Bacillati</taxon>
        <taxon>Actinomycetota</taxon>
        <taxon>Actinomycetes</taxon>
        <taxon>Pseudonocardiales</taxon>
        <taxon>Pseudonocardiaceae</taxon>
        <taxon>Saccharopolyspora</taxon>
    </lineage>
</organism>
<feature type="signal peptide" evidence="1">
    <location>
        <begin position="1"/>
        <end position="28"/>
    </location>
</feature>
<dbReference type="EMBL" id="RBXX01000002">
    <property type="protein sequence ID" value="RKT84459.1"/>
    <property type="molecule type" value="Genomic_DNA"/>
</dbReference>
<evidence type="ECO:0000313" key="3">
    <source>
        <dbReference type="EMBL" id="SFN23909.1"/>
    </source>
</evidence>
<sequence length="87" mass="9395">MGNRVKKAVVASGFGLGMLLATAAPAFADSWGVTASDCEWAGGSVIYVEYGSLACFGGWYDGEYVYDDEYAHDDEHAYDGEHLVDWS</sequence>
<dbReference type="RefSeq" id="WP_093150916.1">
    <property type="nucleotide sequence ID" value="NZ_FOUP01000003.1"/>
</dbReference>
<dbReference type="Proteomes" id="UP000199398">
    <property type="component" value="Unassembled WGS sequence"/>
</dbReference>
<evidence type="ECO:0000313" key="4">
    <source>
        <dbReference type="Proteomes" id="UP000199398"/>
    </source>
</evidence>
<evidence type="ECO:0000313" key="5">
    <source>
        <dbReference type="Proteomes" id="UP000270697"/>
    </source>
</evidence>
<reference evidence="3 4" key="1">
    <citation type="submission" date="2016-10" db="EMBL/GenBank/DDBJ databases">
        <authorList>
            <person name="de Groot N.N."/>
        </authorList>
    </citation>
    <scope>NUCLEOTIDE SEQUENCE [LARGE SCALE GENOMIC DNA]</scope>
    <source>
        <strain evidence="3 4">CPCC 201259</strain>
    </source>
</reference>
<evidence type="ECO:0000313" key="2">
    <source>
        <dbReference type="EMBL" id="RKT84459.1"/>
    </source>
</evidence>
<evidence type="ECO:0000256" key="1">
    <source>
        <dbReference type="SAM" id="SignalP"/>
    </source>
</evidence>
<dbReference type="OrthoDB" id="9901528at2"/>
<reference evidence="2 5" key="2">
    <citation type="submission" date="2018-10" db="EMBL/GenBank/DDBJ databases">
        <title>Sequencing the genomes of 1000 actinobacteria strains.</title>
        <authorList>
            <person name="Klenk H.-P."/>
        </authorList>
    </citation>
    <scope>NUCLEOTIDE SEQUENCE [LARGE SCALE GENOMIC DNA]</scope>
    <source>
        <strain evidence="2 5">DSM 45119</strain>
    </source>
</reference>
<dbReference type="Proteomes" id="UP000270697">
    <property type="component" value="Unassembled WGS sequence"/>
</dbReference>
<gene>
    <name evidence="2" type="ORF">ATL45_2774</name>
    <name evidence="3" type="ORF">SAMN05421805_103390</name>
</gene>
<proteinExistence type="predicted"/>
<keyword evidence="5" id="KW-1185">Reference proteome</keyword>
<dbReference type="AlphaFoldDB" id="A0A1I4XF53"/>
<accession>A0A1I4XF53</accession>